<feature type="region of interest" description="Disordered" evidence="1">
    <location>
        <begin position="67"/>
        <end position="92"/>
    </location>
</feature>
<dbReference type="EMBL" id="BGPR01009448">
    <property type="protein sequence ID" value="GBN40069.1"/>
    <property type="molecule type" value="Genomic_DNA"/>
</dbReference>
<comment type="caution">
    <text evidence="2">The sequence shown here is derived from an EMBL/GenBank/DDBJ whole genome shotgun (WGS) entry which is preliminary data.</text>
</comment>
<organism evidence="2 3">
    <name type="scientific">Araneus ventricosus</name>
    <name type="common">Orbweaver spider</name>
    <name type="synonym">Epeira ventricosa</name>
    <dbReference type="NCBI Taxonomy" id="182803"/>
    <lineage>
        <taxon>Eukaryota</taxon>
        <taxon>Metazoa</taxon>
        <taxon>Ecdysozoa</taxon>
        <taxon>Arthropoda</taxon>
        <taxon>Chelicerata</taxon>
        <taxon>Arachnida</taxon>
        <taxon>Araneae</taxon>
        <taxon>Araneomorphae</taxon>
        <taxon>Entelegynae</taxon>
        <taxon>Araneoidea</taxon>
        <taxon>Araneidae</taxon>
        <taxon>Araneus</taxon>
    </lineage>
</organism>
<keyword evidence="3" id="KW-1185">Reference proteome</keyword>
<dbReference type="Proteomes" id="UP000499080">
    <property type="component" value="Unassembled WGS sequence"/>
</dbReference>
<reference evidence="2 3" key="1">
    <citation type="journal article" date="2019" name="Sci. Rep.">
        <title>Orb-weaving spider Araneus ventricosus genome elucidates the spidroin gene catalogue.</title>
        <authorList>
            <person name="Kono N."/>
            <person name="Nakamura H."/>
            <person name="Ohtoshi R."/>
            <person name="Moran D.A.P."/>
            <person name="Shinohara A."/>
            <person name="Yoshida Y."/>
            <person name="Fujiwara M."/>
            <person name="Mori M."/>
            <person name="Tomita M."/>
            <person name="Arakawa K."/>
        </authorList>
    </citation>
    <scope>NUCLEOTIDE SEQUENCE [LARGE SCALE GENOMIC DNA]</scope>
</reference>
<gene>
    <name evidence="2" type="ORF">AVEN_227830_1</name>
</gene>
<accession>A0A4Y2NN24</accession>
<sequence>MLSLSHRIEDKNTSTIHLYDSFSAFASLSDMDITDDSVLTEKRKKHDFPDLSSTSNHKSRINIYKKSDENEFDPVSNHQLPQNKDCDLKMKTEPKSINKLRDGMFFHLS</sequence>
<protein>
    <submittedName>
        <fullName evidence="2">Uncharacterized protein</fullName>
    </submittedName>
</protein>
<evidence type="ECO:0000313" key="2">
    <source>
        <dbReference type="EMBL" id="GBN40069.1"/>
    </source>
</evidence>
<name>A0A4Y2NN24_ARAVE</name>
<evidence type="ECO:0000256" key="1">
    <source>
        <dbReference type="SAM" id="MobiDB-lite"/>
    </source>
</evidence>
<proteinExistence type="predicted"/>
<dbReference type="AlphaFoldDB" id="A0A4Y2NN24"/>
<evidence type="ECO:0000313" key="3">
    <source>
        <dbReference type="Proteomes" id="UP000499080"/>
    </source>
</evidence>